<evidence type="ECO:0000256" key="4">
    <source>
        <dbReference type="ARBA" id="ARBA00023134"/>
    </source>
</evidence>
<evidence type="ECO:0000256" key="5">
    <source>
        <dbReference type="ARBA" id="ARBA00023306"/>
    </source>
</evidence>
<feature type="domain" description="Septin-type G" evidence="8">
    <location>
        <begin position="35"/>
        <end position="306"/>
    </location>
</feature>
<dbReference type="AlphaFoldDB" id="A0A1R1WZJ8"/>
<evidence type="ECO:0000256" key="7">
    <source>
        <dbReference type="SAM" id="MobiDB-lite"/>
    </source>
</evidence>
<dbReference type="GO" id="GO:0000281">
    <property type="term" value="P:mitotic cytokinesis"/>
    <property type="evidence" value="ECO:0007669"/>
    <property type="project" value="UniProtKB-ARBA"/>
</dbReference>
<keyword evidence="5" id="KW-0131">Cell cycle</keyword>
<evidence type="ECO:0000313" key="11">
    <source>
        <dbReference type="Proteomes" id="UP000187283"/>
    </source>
</evidence>
<organism evidence="9 11">
    <name type="scientific">Smittium culicis</name>
    <dbReference type="NCBI Taxonomy" id="133412"/>
    <lineage>
        <taxon>Eukaryota</taxon>
        <taxon>Fungi</taxon>
        <taxon>Fungi incertae sedis</taxon>
        <taxon>Zoopagomycota</taxon>
        <taxon>Kickxellomycotina</taxon>
        <taxon>Harpellomycetes</taxon>
        <taxon>Harpellales</taxon>
        <taxon>Legeriomycetaceae</taxon>
        <taxon>Smittium</taxon>
    </lineage>
</organism>
<keyword evidence="3" id="KW-0175">Coiled coil</keyword>
<evidence type="ECO:0000256" key="6">
    <source>
        <dbReference type="RuleBase" id="RU004560"/>
    </source>
</evidence>
<dbReference type="GO" id="GO:0031105">
    <property type="term" value="C:septin complex"/>
    <property type="evidence" value="ECO:0007669"/>
    <property type="project" value="UniProtKB-ARBA"/>
</dbReference>
<dbReference type="InterPro" id="IPR030379">
    <property type="entry name" value="G_SEPTIN_dom"/>
</dbReference>
<comment type="caution">
    <text evidence="9">The sequence shown here is derived from an EMBL/GenBank/DDBJ whole genome shotgun (WGS) entry which is preliminary data.</text>
</comment>
<dbReference type="InterPro" id="IPR016491">
    <property type="entry name" value="Septin"/>
</dbReference>
<dbReference type="FunFam" id="3.40.50.300:FF:000162">
    <property type="entry name" value="septin-7 isoform X1"/>
    <property type="match status" value="1"/>
</dbReference>
<dbReference type="GO" id="GO:0005525">
    <property type="term" value="F:GTP binding"/>
    <property type="evidence" value="ECO:0007669"/>
    <property type="project" value="UniProtKB-KW"/>
</dbReference>
<evidence type="ECO:0000313" key="10">
    <source>
        <dbReference type="EMBL" id="OMJ24683.1"/>
    </source>
</evidence>
<keyword evidence="11" id="KW-1185">Reference proteome</keyword>
<dbReference type="CDD" id="cd01850">
    <property type="entry name" value="CDC_Septin"/>
    <property type="match status" value="1"/>
</dbReference>
<dbReference type="InterPro" id="IPR027417">
    <property type="entry name" value="P-loop_NTPase"/>
</dbReference>
<dbReference type="OrthoDB" id="416553at2759"/>
<protein>
    <submittedName>
        <fullName evidence="9">Cell division control protein 3</fullName>
    </submittedName>
</protein>
<comment type="similarity">
    <text evidence="6">Belongs to the TRAFAC class TrmE-Era-EngA-EngB-Septin-like GTPase superfamily. Septin GTPase family.</text>
</comment>
<dbReference type="Proteomes" id="UP000187283">
    <property type="component" value="Unassembled WGS sequence"/>
</dbReference>
<dbReference type="PIRSF" id="PIRSF006698">
    <property type="entry name" value="Septin"/>
    <property type="match status" value="1"/>
</dbReference>
<feature type="region of interest" description="Disordered" evidence="7">
    <location>
        <begin position="378"/>
        <end position="411"/>
    </location>
</feature>
<proteinExistence type="inferred from homology"/>
<keyword evidence="2 6" id="KW-0547">Nucleotide-binding</keyword>
<name>A0A1R1WZJ8_9FUNG</name>
<evidence type="ECO:0000259" key="8">
    <source>
        <dbReference type="PROSITE" id="PS51719"/>
    </source>
</evidence>
<dbReference type="GO" id="GO:0032161">
    <property type="term" value="C:cleavage apparatus septin structure"/>
    <property type="evidence" value="ECO:0007669"/>
    <property type="project" value="UniProtKB-ARBA"/>
</dbReference>
<evidence type="ECO:0000256" key="1">
    <source>
        <dbReference type="ARBA" id="ARBA00022618"/>
    </source>
</evidence>
<dbReference type="STRING" id="133412.A0A1R1WZJ8"/>
<dbReference type="EMBL" id="LSSN01005964">
    <property type="protein sequence ID" value="OMJ07799.1"/>
    <property type="molecule type" value="Genomic_DNA"/>
</dbReference>
<evidence type="ECO:0000256" key="3">
    <source>
        <dbReference type="ARBA" id="ARBA00023054"/>
    </source>
</evidence>
<keyword evidence="1 9" id="KW-0132">Cell division</keyword>
<evidence type="ECO:0000256" key="2">
    <source>
        <dbReference type="ARBA" id="ARBA00022741"/>
    </source>
</evidence>
<dbReference type="EMBL" id="LSSN01000297">
    <property type="protein sequence ID" value="OMJ24683.1"/>
    <property type="molecule type" value="Genomic_DNA"/>
</dbReference>
<evidence type="ECO:0000313" key="9">
    <source>
        <dbReference type="EMBL" id="OMJ07799.1"/>
    </source>
</evidence>
<reference evidence="9 11" key="1">
    <citation type="submission" date="2017-01" db="EMBL/GenBank/DDBJ databases">
        <authorList>
            <person name="Mah S.A."/>
            <person name="Swanson W.J."/>
            <person name="Moy G.W."/>
            <person name="Vacquier V.D."/>
        </authorList>
    </citation>
    <scope>NUCLEOTIDE SEQUENCE [LARGE SCALE GENOMIC DNA]</scope>
    <source>
        <strain evidence="9 11">GSMNP</strain>
    </source>
</reference>
<dbReference type="Gene3D" id="3.40.50.300">
    <property type="entry name" value="P-loop containing nucleotide triphosphate hydrolases"/>
    <property type="match status" value="1"/>
</dbReference>
<dbReference type="PROSITE" id="PS51719">
    <property type="entry name" value="G_SEPTIN"/>
    <property type="match status" value="1"/>
</dbReference>
<feature type="compositionally biased region" description="Basic and acidic residues" evidence="7">
    <location>
        <begin position="378"/>
        <end position="392"/>
    </location>
</feature>
<accession>A0A1R1WZJ8</accession>
<dbReference type="PANTHER" id="PTHR18884">
    <property type="entry name" value="SEPTIN"/>
    <property type="match status" value="1"/>
</dbReference>
<sequence length="411" mass="47241">MDTMSKSNNGLKAKLQTHVGLSSYPKQVYDHSLKTGFKFNLMVVGEAGLGKATLINSLFDSNIFDGEEQNDQSIVKNIDINTMSTELFDSGVKLRLNVIETSGFGDNINNEDCWKPIVENIESRFDSYLTQENKMSKSKIVDNRVHALLYFIKPTGHSLRAIDINFMKKVHSKVNLIPIIAKADMLTQDDILGFKQRILADIQMHGINIFKPSLDSFDPTPSASEAKELLAKIPFAVVGSDTFMTDANGIKRRVRAYPWGIIEVENPKHTDFVAFRNMLIKSNMEELKFNTDSVLYEDYRTQKLLSMGHVQDNSVFREFNPSAMYEEERRLQEIKMQKMEAEMNAVFMQKIQEKESKLKQSEEELYARHKEMKLALEKQRNDLEERKKKMETVARPITPMEKKTKKGLFNL</sequence>
<keyword evidence="4 6" id="KW-0342">GTP-binding</keyword>
<dbReference type="SUPFAM" id="SSF52540">
    <property type="entry name" value="P-loop containing nucleoside triphosphate hydrolases"/>
    <property type="match status" value="1"/>
</dbReference>
<gene>
    <name evidence="9" type="ORF">AYI70_g11950</name>
    <name evidence="10" type="ORF">AYI70_g1418</name>
</gene>
<dbReference type="Pfam" id="PF00735">
    <property type="entry name" value="Septin"/>
    <property type="match status" value="1"/>
</dbReference>